<dbReference type="RefSeq" id="WP_155754756.1">
    <property type="nucleotide sequence ID" value="NZ_CP174278.1"/>
</dbReference>
<comment type="caution">
    <text evidence="1">The sequence shown here is derived from an EMBL/GenBank/DDBJ whole genome shotgun (WGS) entry which is preliminary data.</text>
</comment>
<evidence type="ECO:0000313" key="1">
    <source>
        <dbReference type="EMBL" id="MFH5255904.1"/>
    </source>
</evidence>
<dbReference type="Proteomes" id="UP001609186">
    <property type="component" value="Unassembled WGS sequence"/>
</dbReference>
<organism evidence="1 2">
    <name type="scientific">Burkholderia semiarida</name>
    <dbReference type="NCBI Taxonomy" id="2843303"/>
    <lineage>
        <taxon>Bacteria</taxon>
        <taxon>Pseudomonadati</taxon>
        <taxon>Pseudomonadota</taxon>
        <taxon>Betaproteobacteria</taxon>
        <taxon>Burkholderiales</taxon>
        <taxon>Burkholderiaceae</taxon>
        <taxon>Burkholderia</taxon>
        <taxon>Burkholderia cepacia complex</taxon>
    </lineage>
</organism>
<protein>
    <submittedName>
        <fullName evidence="1">Uncharacterized protein</fullName>
    </submittedName>
</protein>
<accession>A0ABW7LEN7</accession>
<name>A0ABW7LEN7_9BURK</name>
<gene>
    <name evidence="1" type="ORF">ACGTRS_32195</name>
</gene>
<evidence type="ECO:0000313" key="2">
    <source>
        <dbReference type="Proteomes" id="UP001609186"/>
    </source>
</evidence>
<proteinExistence type="predicted"/>
<keyword evidence="2" id="KW-1185">Reference proteome</keyword>
<reference evidence="1 2" key="1">
    <citation type="submission" date="2024-10" db="EMBL/GenBank/DDBJ databases">
        <title>Burkholderia semiarida in Mexico.</title>
        <authorList>
            <person name="Estrada P."/>
        </authorList>
    </citation>
    <scope>NUCLEOTIDE SEQUENCE [LARGE SCALE GENOMIC DNA]</scope>
    <source>
        <strain evidence="1 2">CLM7-1</strain>
    </source>
</reference>
<dbReference type="EMBL" id="JBIMPM010000076">
    <property type="protein sequence ID" value="MFH5255904.1"/>
    <property type="molecule type" value="Genomic_DNA"/>
</dbReference>
<sequence>MDEPALSGVSVSLHAWMPGPHIDGRSNLMSARKPGLSMLLSSSYRSQFSLSWLNDDRRKGI</sequence>